<accession>A0A1I6BE64</accession>
<evidence type="ECO:0000313" key="1">
    <source>
        <dbReference type="EMBL" id="SFQ79238.1"/>
    </source>
</evidence>
<name>A0A1I6BE64_HYMAR</name>
<evidence type="ECO:0000313" key="2">
    <source>
        <dbReference type="Proteomes" id="UP000199029"/>
    </source>
</evidence>
<dbReference type="AlphaFoldDB" id="A0A1I6BE64"/>
<protein>
    <submittedName>
        <fullName evidence="1">Uncharacterized protein</fullName>
    </submittedName>
</protein>
<organism evidence="1 2">
    <name type="scientific">Hymenobacter arizonensis</name>
    <name type="common">Siccationidurans arizonensis</name>
    <dbReference type="NCBI Taxonomy" id="1227077"/>
    <lineage>
        <taxon>Bacteria</taxon>
        <taxon>Pseudomonadati</taxon>
        <taxon>Bacteroidota</taxon>
        <taxon>Cytophagia</taxon>
        <taxon>Cytophagales</taxon>
        <taxon>Hymenobacteraceae</taxon>
        <taxon>Hymenobacter</taxon>
    </lineage>
</organism>
<sequence length="52" mass="5712">MLAKEVPQSSAVNNKHFFMSYARRIACAAEYLSYKGLHDQAAGEQRPVIAAA</sequence>
<dbReference type="EMBL" id="FOXS01000008">
    <property type="protein sequence ID" value="SFQ79238.1"/>
    <property type="molecule type" value="Genomic_DNA"/>
</dbReference>
<gene>
    <name evidence="1" type="ORF">SAMN04515668_4417</name>
</gene>
<dbReference type="Proteomes" id="UP000199029">
    <property type="component" value="Unassembled WGS sequence"/>
</dbReference>
<keyword evidence="2" id="KW-1185">Reference proteome</keyword>
<reference evidence="2" key="1">
    <citation type="submission" date="2016-10" db="EMBL/GenBank/DDBJ databases">
        <authorList>
            <person name="Varghese N."/>
            <person name="Submissions S."/>
        </authorList>
    </citation>
    <scope>NUCLEOTIDE SEQUENCE [LARGE SCALE GENOMIC DNA]</scope>
    <source>
        <strain evidence="2">OR362-8,ATCC BAA-1266,JCM 13504</strain>
    </source>
</reference>
<proteinExistence type="predicted"/>